<keyword evidence="1" id="KW-0812">Transmembrane</keyword>
<evidence type="ECO:0008006" key="4">
    <source>
        <dbReference type="Google" id="ProtNLM"/>
    </source>
</evidence>
<keyword evidence="1" id="KW-0472">Membrane</keyword>
<keyword evidence="3" id="KW-1185">Reference proteome</keyword>
<comment type="caution">
    <text evidence="2">The sequence shown here is derived from an EMBL/GenBank/DDBJ whole genome shotgun (WGS) entry which is preliminary data.</text>
</comment>
<organism evidence="2 3">
    <name type="scientific">Fictibacillus barbaricus</name>
    <dbReference type="NCBI Taxonomy" id="182136"/>
    <lineage>
        <taxon>Bacteria</taxon>
        <taxon>Bacillati</taxon>
        <taxon>Bacillota</taxon>
        <taxon>Bacilli</taxon>
        <taxon>Bacillales</taxon>
        <taxon>Fictibacillaceae</taxon>
        <taxon>Fictibacillus</taxon>
    </lineage>
</organism>
<evidence type="ECO:0000313" key="3">
    <source>
        <dbReference type="Proteomes" id="UP001258181"/>
    </source>
</evidence>
<name>A0ABU1TZ13_9BACL</name>
<dbReference type="RefSeq" id="WP_310257747.1">
    <property type="nucleotide sequence ID" value="NZ_JAVDWA010000002.1"/>
</dbReference>
<dbReference type="Proteomes" id="UP001258181">
    <property type="component" value="Unassembled WGS sequence"/>
</dbReference>
<feature type="transmembrane region" description="Helical" evidence="1">
    <location>
        <begin position="30"/>
        <end position="53"/>
    </location>
</feature>
<feature type="transmembrane region" description="Helical" evidence="1">
    <location>
        <begin position="65"/>
        <end position="85"/>
    </location>
</feature>
<evidence type="ECO:0000313" key="2">
    <source>
        <dbReference type="EMBL" id="MDR7072449.1"/>
    </source>
</evidence>
<proteinExistence type="predicted"/>
<sequence length="102" mass="11675">MKFLIIFGSIFVPLCMYVVQNKWLKSRLLFNGAALLSGLIFGNLSATGIYKIIQDKTVFMTNIHGLFLNPIFLLTGAYLGMYFLYRLLLLIFENDLNQQNSN</sequence>
<evidence type="ECO:0000256" key="1">
    <source>
        <dbReference type="SAM" id="Phobius"/>
    </source>
</evidence>
<dbReference type="EMBL" id="JAVDWA010000002">
    <property type="protein sequence ID" value="MDR7072449.1"/>
    <property type="molecule type" value="Genomic_DNA"/>
</dbReference>
<accession>A0ABU1TZ13</accession>
<keyword evidence="1" id="KW-1133">Transmembrane helix</keyword>
<gene>
    <name evidence="2" type="ORF">J2X07_001426</name>
</gene>
<reference evidence="2 3" key="1">
    <citation type="submission" date="2023-07" db="EMBL/GenBank/DDBJ databases">
        <title>Sorghum-associated microbial communities from plants grown in Nebraska, USA.</title>
        <authorList>
            <person name="Schachtman D."/>
        </authorList>
    </citation>
    <scope>NUCLEOTIDE SEQUENCE [LARGE SCALE GENOMIC DNA]</scope>
    <source>
        <strain evidence="2 3">BE211</strain>
    </source>
</reference>
<protein>
    <recommendedName>
        <fullName evidence="4">Transposase</fullName>
    </recommendedName>
</protein>